<feature type="domain" description="SEP" evidence="11">
    <location>
        <begin position="286"/>
        <end position="350"/>
    </location>
</feature>
<dbReference type="GeneID" id="8851891"/>
<dbReference type="GO" id="GO:0043130">
    <property type="term" value="F:ubiquitin binding"/>
    <property type="evidence" value="ECO:0007669"/>
    <property type="project" value="TreeGrafter"/>
</dbReference>
<proteinExistence type="predicted"/>
<comment type="function">
    <text evidence="5">May be involved in the reorganization of actin cytoskeleton mediated by RND1, RND2 and RND3. Promotes RHOA activation mediated by GNA12 and GNA13.</text>
</comment>
<accession>D2VLK7</accession>
<evidence type="ECO:0000256" key="3">
    <source>
        <dbReference type="ARBA" id="ARBA00023054"/>
    </source>
</evidence>
<keyword evidence="4" id="KW-0206">Cytoskeleton</keyword>
<dbReference type="SMART" id="SM00553">
    <property type="entry name" value="SEP"/>
    <property type="match status" value="1"/>
</dbReference>
<dbReference type="STRING" id="5762.D2VLK7"/>
<dbReference type="GO" id="GO:0005856">
    <property type="term" value="C:cytoskeleton"/>
    <property type="evidence" value="ECO:0007669"/>
    <property type="project" value="UniProtKB-SubCell"/>
</dbReference>
<evidence type="ECO:0000256" key="7">
    <source>
        <dbReference type="ARBA" id="ARBA00073759"/>
    </source>
</evidence>
<evidence type="ECO:0000313" key="13">
    <source>
        <dbReference type="Proteomes" id="UP000006671"/>
    </source>
</evidence>
<comment type="subcellular location">
    <subcellularLocation>
        <location evidence="1">Cytoplasm</location>
        <location evidence="1">Cytoskeleton</location>
    </subcellularLocation>
</comment>
<keyword evidence="13" id="KW-1185">Reference proteome</keyword>
<dbReference type="PANTHER" id="PTHR23333:SF4">
    <property type="entry name" value="UBX DOMAIN-CONTAINING PROTEIN 11"/>
    <property type="match status" value="1"/>
</dbReference>
<evidence type="ECO:0000256" key="10">
    <source>
        <dbReference type="SAM" id="MobiDB-lite"/>
    </source>
</evidence>
<dbReference type="VEuPathDB" id="AmoebaDB:NAEGRDRAFT_50561"/>
<evidence type="ECO:0000256" key="2">
    <source>
        <dbReference type="ARBA" id="ARBA00022490"/>
    </source>
</evidence>
<dbReference type="InterPro" id="IPR012989">
    <property type="entry name" value="SEP_domain"/>
</dbReference>
<evidence type="ECO:0000256" key="9">
    <source>
        <dbReference type="ARBA" id="ARBA00081109"/>
    </source>
</evidence>
<evidence type="ECO:0000256" key="5">
    <source>
        <dbReference type="ARBA" id="ARBA00059434"/>
    </source>
</evidence>
<dbReference type="InterPro" id="IPR036241">
    <property type="entry name" value="NSFL1C_SEP_dom_sf"/>
</dbReference>
<organism evidence="13">
    <name type="scientific">Naegleria gruberi</name>
    <name type="common">Amoeba</name>
    <dbReference type="NCBI Taxonomy" id="5762"/>
    <lineage>
        <taxon>Eukaryota</taxon>
        <taxon>Discoba</taxon>
        <taxon>Heterolobosea</taxon>
        <taxon>Tetramitia</taxon>
        <taxon>Eutetramitia</taxon>
        <taxon>Vahlkampfiidae</taxon>
        <taxon>Naegleria</taxon>
    </lineage>
</organism>
<dbReference type="PANTHER" id="PTHR23333">
    <property type="entry name" value="UBX DOMAIN CONTAINING PROTEIN"/>
    <property type="match status" value="1"/>
</dbReference>
<comment type="subunit">
    <text evidence="6">Interacts with GNA12, GNA13, RND1, RND2 and RND3.</text>
</comment>
<evidence type="ECO:0000313" key="12">
    <source>
        <dbReference type="EMBL" id="EFC42405.1"/>
    </source>
</evidence>
<feature type="compositionally biased region" description="Low complexity" evidence="10">
    <location>
        <begin position="34"/>
        <end position="59"/>
    </location>
</feature>
<feature type="region of interest" description="Disordered" evidence="10">
    <location>
        <begin position="200"/>
        <end position="249"/>
    </location>
</feature>
<protein>
    <recommendedName>
        <fullName evidence="7">UBX domain-containing protein 11</fullName>
    </recommendedName>
    <alternativeName>
        <fullName evidence="9">Socius</fullName>
    </alternativeName>
    <alternativeName>
        <fullName evidence="8">UBX domain-containing protein 5</fullName>
    </alternativeName>
</protein>
<dbReference type="Proteomes" id="UP000006671">
    <property type="component" value="Unassembled WGS sequence"/>
</dbReference>
<evidence type="ECO:0000256" key="8">
    <source>
        <dbReference type="ARBA" id="ARBA00075811"/>
    </source>
</evidence>
<dbReference type="PROSITE" id="PS51399">
    <property type="entry name" value="SEP"/>
    <property type="match status" value="1"/>
</dbReference>
<keyword evidence="2" id="KW-0963">Cytoplasm</keyword>
<dbReference type="KEGG" id="ngr:NAEGRDRAFT_50561"/>
<keyword evidence="3" id="KW-0175">Coiled coil</keyword>
<dbReference type="FunFam" id="3.30.420.210:FF:000003">
    <property type="entry name" value="UBX domain protein 11"/>
    <property type="match status" value="1"/>
</dbReference>
<feature type="compositionally biased region" description="Polar residues" evidence="10">
    <location>
        <begin position="217"/>
        <end position="226"/>
    </location>
</feature>
<dbReference type="Gene3D" id="3.30.420.210">
    <property type="entry name" value="SEP domain"/>
    <property type="match status" value="1"/>
</dbReference>
<evidence type="ECO:0000256" key="6">
    <source>
        <dbReference type="ARBA" id="ARBA00062345"/>
    </source>
</evidence>
<gene>
    <name evidence="12" type="primary">FM139</name>
    <name evidence="12" type="ORF">NAEGRDRAFT_50561</name>
</gene>
<dbReference type="GO" id="GO:0043161">
    <property type="term" value="P:proteasome-mediated ubiquitin-dependent protein catabolic process"/>
    <property type="evidence" value="ECO:0007669"/>
    <property type="project" value="TreeGrafter"/>
</dbReference>
<reference evidence="12 13" key="1">
    <citation type="journal article" date="2010" name="Cell">
        <title>The genome of Naegleria gruberi illuminates early eukaryotic versatility.</title>
        <authorList>
            <person name="Fritz-Laylin L.K."/>
            <person name="Prochnik S.E."/>
            <person name="Ginger M.L."/>
            <person name="Dacks J.B."/>
            <person name="Carpenter M.L."/>
            <person name="Field M.C."/>
            <person name="Kuo A."/>
            <person name="Paredez A."/>
            <person name="Chapman J."/>
            <person name="Pham J."/>
            <person name="Shu S."/>
            <person name="Neupane R."/>
            <person name="Cipriano M."/>
            <person name="Mancuso J."/>
            <person name="Tu H."/>
            <person name="Salamov A."/>
            <person name="Lindquist E."/>
            <person name="Shapiro H."/>
            <person name="Lucas S."/>
            <person name="Grigoriev I.V."/>
            <person name="Cande W.Z."/>
            <person name="Fulton C."/>
            <person name="Rokhsar D.S."/>
            <person name="Dawson S.C."/>
        </authorList>
    </citation>
    <scope>NUCLEOTIDE SEQUENCE [LARGE SCALE GENOMIC DNA]</scope>
    <source>
        <strain evidence="12 13">NEG-M</strain>
    </source>
</reference>
<evidence type="ECO:0000256" key="1">
    <source>
        <dbReference type="ARBA" id="ARBA00004245"/>
    </source>
</evidence>
<name>D2VLK7_NAEGR</name>
<feature type="compositionally biased region" description="Low complexity" evidence="10">
    <location>
        <begin position="200"/>
        <end position="216"/>
    </location>
</feature>
<evidence type="ECO:0000256" key="4">
    <source>
        <dbReference type="ARBA" id="ARBA00023212"/>
    </source>
</evidence>
<dbReference type="Pfam" id="PF08059">
    <property type="entry name" value="SEP"/>
    <property type="match status" value="1"/>
</dbReference>
<dbReference type="eggNOG" id="KOG2086">
    <property type="taxonomic scope" value="Eukaryota"/>
</dbReference>
<dbReference type="SUPFAM" id="SSF102848">
    <property type="entry name" value="NSFL1 (p97 ATPase) cofactor p47, SEP domain"/>
    <property type="match status" value="1"/>
</dbReference>
<feature type="region of interest" description="Disordered" evidence="10">
    <location>
        <begin position="1"/>
        <end position="65"/>
    </location>
</feature>
<dbReference type="OMA" id="TFWKNGI"/>
<sequence length="522" mass="58655">MSSDNNNLLIKKRSPNSINNNNNNNGYLGGEGASNSRPSSSGGPPNNAISSNSSNSNNGDKVTNGLYSKHNIQVLNNKKSLNSKLFMKPSVIHHPSSNLRPIAPSRPSLLSHDSSSSIQRPPIFVNSEDDVRLKKMEQLCAEQKTELSTKDQQIKDLQLTVGRQKTKMELLSAEKDKQQSTIDTLVRFMDNAGLKHSFKSLSSEQSNVGSSSSSSSQPRPENTRFTPQPPEERRSKSPKPLSDDDLGSRINMKVLEQRVEALNKMIDEEELVEVSKNGNIKQLKPKPVCRVTFWKNGIVVEGGPFKPYKWDITKAFLTDILDGYFPYEFKERHPDGVKLKIIDKTSEDFSRQVERSVGMGSYLKEHEGNNIRGMDYLKHVEENGKEQPPLDKKALLDKLPKQVIKNGKVIPIREEIEKVITKETQSASQDNPSVIEIQDVGIALLNPKELCTIKLKSSTMQYIVTIHKSKTIEDLRRLLMVEMENNSSFRLKAIPNTFFDDNSITLEQGKLFPKAILMILDN</sequence>
<dbReference type="OrthoDB" id="25887at2759"/>
<dbReference type="EMBL" id="GG738880">
    <property type="protein sequence ID" value="EFC42405.1"/>
    <property type="molecule type" value="Genomic_DNA"/>
</dbReference>
<dbReference type="InParanoid" id="D2VLK7"/>
<dbReference type="AlphaFoldDB" id="D2VLK7"/>
<dbReference type="RefSeq" id="XP_002675149.1">
    <property type="nucleotide sequence ID" value="XM_002675103.1"/>
</dbReference>
<evidence type="ECO:0000259" key="11">
    <source>
        <dbReference type="PROSITE" id="PS51399"/>
    </source>
</evidence>